<keyword evidence="4" id="KW-0808">Transferase</keyword>
<evidence type="ECO:0000256" key="8">
    <source>
        <dbReference type="ARBA" id="ARBA00023012"/>
    </source>
</evidence>
<keyword evidence="9" id="KW-0472">Membrane</keyword>
<dbReference type="GO" id="GO:0000155">
    <property type="term" value="F:phosphorelay sensor kinase activity"/>
    <property type="evidence" value="ECO:0007669"/>
    <property type="project" value="InterPro"/>
</dbReference>
<feature type="domain" description="Histidine kinase" evidence="10">
    <location>
        <begin position="325"/>
        <end position="533"/>
    </location>
</feature>
<accession>A0A5J4L1Y7</accession>
<dbReference type="SUPFAM" id="SSF47384">
    <property type="entry name" value="Homodimeric domain of signal transducing histidine kinase"/>
    <property type="match status" value="1"/>
</dbReference>
<evidence type="ECO:0000256" key="6">
    <source>
        <dbReference type="ARBA" id="ARBA00022777"/>
    </source>
</evidence>
<dbReference type="SUPFAM" id="SSF55874">
    <property type="entry name" value="ATPase domain of HSP90 chaperone/DNA topoisomerase II/histidine kinase"/>
    <property type="match status" value="1"/>
</dbReference>
<keyword evidence="7" id="KW-0067">ATP-binding</keyword>
<dbReference type="PROSITE" id="PS50109">
    <property type="entry name" value="HIS_KIN"/>
    <property type="match status" value="1"/>
</dbReference>
<dbReference type="Gene3D" id="3.30.565.10">
    <property type="entry name" value="Histidine kinase-like ATPase, C-terminal domain"/>
    <property type="match status" value="1"/>
</dbReference>
<evidence type="ECO:0000256" key="4">
    <source>
        <dbReference type="ARBA" id="ARBA00022679"/>
    </source>
</evidence>
<comment type="caution">
    <text evidence="11">The sequence shown here is derived from an EMBL/GenBank/DDBJ whole genome shotgun (WGS) entry which is preliminary data.</text>
</comment>
<dbReference type="InterPro" id="IPR035965">
    <property type="entry name" value="PAS-like_dom_sf"/>
</dbReference>
<dbReference type="GO" id="GO:0005524">
    <property type="term" value="F:ATP binding"/>
    <property type="evidence" value="ECO:0007669"/>
    <property type="project" value="UniProtKB-KW"/>
</dbReference>
<evidence type="ECO:0000256" key="3">
    <source>
        <dbReference type="ARBA" id="ARBA00022553"/>
    </source>
</evidence>
<dbReference type="SMART" id="SM00387">
    <property type="entry name" value="HATPase_c"/>
    <property type="match status" value="1"/>
</dbReference>
<dbReference type="PANTHER" id="PTHR43065">
    <property type="entry name" value="SENSOR HISTIDINE KINASE"/>
    <property type="match status" value="1"/>
</dbReference>
<organism evidence="11">
    <name type="scientific">hot springs metagenome</name>
    <dbReference type="NCBI Taxonomy" id="433727"/>
    <lineage>
        <taxon>unclassified sequences</taxon>
        <taxon>metagenomes</taxon>
        <taxon>ecological metagenomes</taxon>
    </lineage>
</organism>
<keyword evidence="5" id="KW-0547">Nucleotide-binding</keyword>
<dbReference type="EMBL" id="BLAB01000001">
    <property type="protein sequence ID" value="GER92811.1"/>
    <property type="molecule type" value="Genomic_DNA"/>
</dbReference>
<keyword evidence="8" id="KW-0902">Two-component regulatory system</keyword>
<dbReference type="CDD" id="cd00082">
    <property type="entry name" value="HisKA"/>
    <property type="match status" value="1"/>
</dbReference>
<protein>
    <recommendedName>
        <fullName evidence="2">histidine kinase</fullName>
        <ecNumber evidence="2">2.7.13.3</ecNumber>
    </recommendedName>
</protein>
<proteinExistence type="predicted"/>
<feature type="transmembrane region" description="Helical" evidence="9">
    <location>
        <begin position="6"/>
        <end position="28"/>
    </location>
</feature>
<gene>
    <name evidence="11" type="ORF">A45J_0537</name>
</gene>
<keyword evidence="9" id="KW-1133">Transmembrane helix</keyword>
<evidence type="ECO:0000256" key="9">
    <source>
        <dbReference type="SAM" id="Phobius"/>
    </source>
</evidence>
<keyword evidence="3" id="KW-0597">Phosphoprotein</keyword>
<dbReference type="FunFam" id="3.30.565.10:FF:000006">
    <property type="entry name" value="Sensor histidine kinase WalK"/>
    <property type="match status" value="1"/>
</dbReference>
<sequence>MRRIFLIIFGFFLVITTAGMLFVGSRLLEVKERFVYLSDAQRSLIKRSELRDIIHDLKHTAMGEKRSAMQISELKSRAKTVVGECYGCHNAGDVFGYIKGIENKILLFDKEISVSDFYRRPEKVLFTVNYIVPFVETSYTKAKLLADTRLKETYQILEHAKTAAILASLAGFFLFVSFSVVSLKRVSRLEADVKERERVLHDWAEQWQRTFDSIQDMVFIMDKDCKISMMNDMAMKACRQCSKGKGIDTFDDFIKKTCQSVCREGKSREIAIGDSIFTVRSFKMHPDADDKGCVLVIRDITSEREKEMRLIQAEKLSALGQLVAGVAHELNNPLTAISGFSYLLSNTASDNNIRDIAEKINKSAERASGIVQDLLVFSRSPKLEKAPVNIGYLLKEVIGIVSESLSASKIDASVKVSDDIVVMLDNAQMERVLLNLITNAIHAIRDSKKGDMIVLKAYKENNSVFIEVSDNGPGIPDSVIHKIFEPFFTTKGFGKGTGLGLSICHNIVKAHGGNISVKSREGEGTTFIIELPY</sequence>
<dbReference type="EC" id="2.7.13.3" evidence="2"/>
<dbReference type="Pfam" id="PF02518">
    <property type="entry name" value="HATPase_c"/>
    <property type="match status" value="1"/>
</dbReference>
<dbReference type="InterPro" id="IPR005467">
    <property type="entry name" value="His_kinase_dom"/>
</dbReference>
<dbReference type="Gene3D" id="1.10.287.130">
    <property type="match status" value="1"/>
</dbReference>
<dbReference type="PRINTS" id="PR00344">
    <property type="entry name" value="BCTRLSENSOR"/>
</dbReference>
<dbReference type="InterPro" id="IPR004358">
    <property type="entry name" value="Sig_transdc_His_kin-like_C"/>
</dbReference>
<dbReference type="SMART" id="SM00388">
    <property type="entry name" value="HisKA"/>
    <property type="match status" value="1"/>
</dbReference>
<name>A0A5J4L1Y7_9ZZZZ</name>
<keyword evidence="9" id="KW-0812">Transmembrane</keyword>
<dbReference type="SUPFAM" id="SSF55785">
    <property type="entry name" value="PYP-like sensor domain (PAS domain)"/>
    <property type="match status" value="1"/>
</dbReference>
<dbReference type="Pfam" id="PF00512">
    <property type="entry name" value="HisKA"/>
    <property type="match status" value="1"/>
</dbReference>
<evidence type="ECO:0000313" key="11">
    <source>
        <dbReference type="EMBL" id="GER92811.1"/>
    </source>
</evidence>
<keyword evidence="6" id="KW-0418">Kinase</keyword>
<dbReference type="InterPro" id="IPR003661">
    <property type="entry name" value="HisK_dim/P_dom"/>
</dbReference>
<evidence type="ECO:0000259" key="10">
    <source>
        <dbReference type="PROSITE" id="PS50109"/>
    </source>
</evidence>
<dbReference type="Gene3D" id="3.30.450.20">
    <property type="entry name" value="PAS domain"/>
    <property type="match status" value="1"/>
</dbReference>
<evidence type="ECO:0000256" key="1">
    <source>
        <dbReference type="ARBA" id="ARBA00000085"/>
    </source>
</evidence>
<dbReference type="AlphaFoldDB" id="A0A5J4L1Y7"/>
<evidence type="ECO:0000256" key="7">
    <source>
        <dbReference type="ARBA" id="ARBA00022840"/>
    </source>
</evidence>
<dbReference type="InterPro" id="IPR036097">
    <property type="entry name" value="HisK_dim/P_sf"/>
</dbReference>
<dbReference type="InterPro" id="IPR036890">
    <property type="entry name" value="HATPase_C_sf"/>
</dbReference>
<dbReference type="InterPro" id="IPR003594">
    <property type="entry name" value="HATPase_dom"/>
</dbReference>
<dbReference type="PANTHER" id="PTHR43065:SF10">
    <property type="entry name" value="PEROXIDE STRESS-ACTIVATED HISTIDINE KINASE MAK3"/>
    <property type="match status" value="1"/>
</dbReference>
<evidence type="ECO:0000256" key="5">
    <source>
        <dbReference type="ARBA" id="ARBA00022741"/>
    </source>
</evidence>
<reference evidence="11" key="1">
    <citation type="submission" date="2019-10" db="EMBL/GenBank/DDBJ databases">
        <title>Metagenomic sequencing of thiosulfate-disproportionating enrichment culture.</title>
        <authorList>
            <person name="Umezawa K."/>
            <person name="Kojima H."/>
            <person name="Fukui M."/>
        </authorList>
    </citation>
    <scope>NUCLEOTIDE SEQUENCE</scope>
    <source>
        <strain evidence="11">45J</strain>
    </source>
</reference>
<comment type="catalytic activity">
    <reaction evidence="1">
        <text>ATP + protein L-histidine = ADP + protein N-phospho-L-histidine.</text>
        <dbReference type="EC" id="2.7.13.3"/>
    </reaction>
</comment>
<evidence type="ECO:0000256" key="2">
    <source>
        <dbReference type="ARBA" id="ARBA00012438"/>
    </source>
</evidence>